<evidence type="ECO:0000313" key="2">
    <source>
        <dbReference type="EMBL" id="MFC6955264.1"/>
    </source>
</evidence>
<dbReference type="EMBL" id="JBHSXN010000005">
    <property type="protein sequence ID" value="MFC6955264.1"/>
    <property type="molecule type" value="Genomic_DNA"/>
</dbReference>
<accession>A0ABD5VIK4</accession>
<dbReference type="Proteomes" id="UP001596395">
    <property type="component" value="Unassembled WGS sequence"/>
</dbReference>
<comment type="caution">
    <text evidence="2">The sequence shown here is derived from an EMBL/GenBank/DDBJ whole genome shotgun (WGS) entry which is preliminary data.</text>
</comment>
<organism evidence="2 3">
    <name type="scientific">Halorubellus litoreus</name>
    <dbReference type="NCBI Taxonomy" id="755308"/>
    <lineage>
        <taxon>Archaea</taxon>
        <taxon>Methanobacteriati</taxon>
        <taxon>Methanobacteriota</taxon>
        <taxon>Stenosarchaea group</taxon>
        <taxon>Halobacteria</taxon>
        <taxon>Halobacteriales</taxon>
        <taxon>Halorubellaceae</taxon>
        <taxon>Halorubellus</taxon>
    </lineage>
</organism>
<protein>
    <submittedName>
        <fullName evidence="2">Uncharacterized protein</fullName>
    </submittedName>
</protein>
<feature type="transmembrane region" description="Helical" evidence="1">
    <location>
        <begin position="42"/>
        <end position="62"/>
    </location>
</feature>
<evidence type="ECO:0000256" key="1">
    <source>
        <dbReference type="SAM" id="Phobius"/>
    </source>
</evidence>
<keyword evidence="3" id="KW-1185">Reference proteome</keyword>
<name>A0ABD5VIK4_9EURY</name>
<keyword evidence="1" id="KW-1133">Transmembrane helix</keyword>
<evidence type="ECO:0000313" key="3">
    <source>
        <dbReference type="Proteomes" id="UP001596395"/>
    </source>
</evidence>
<keyword evidence="1" id="KW-0472">Membrane</keyword>
<dbReference type="AlphaFoldDB" id="A0ABD5VIK4"/>
<keyword evidence="1" id="KW-0812">Transmembrane</keyword>
<feature type="transmembrane region" description="Helical" evidence="1">
    <location>
        <begin position="16"/>
        <end position="36"/>
    </location>
</feature>
<gene>
    <name evidence="2" type="ORF">ACFQGB_20570</name>
</gene>
<dbReference type="RefSeq" id="WP_336352194.1">
    <property type="nucleotide sequence ID" value="NZ_JAZAQL010000005.1"/>
</dbReference>
<proteinExistence type="predicted"/>
<reference evidence="2 3" key="1">
    <citation type="journal article" date="2019" name="Int. J. Syst. Evol. Microbiol.">
        <title>The Global Catalogue of Microorganisms (GCM) 10K type strain sequencing project: providing services to taxonomists for standard genome sequencing and annotation.</title>
        <authorList>
            <consortium name="The Broad Institute Genomics Platform"/>
            <consortium name="The Broad Institute Genome Sequencing Center for Infectious Disease"/>
            <person name="Wu L."/>
            <person name="Ma J."/>
        </authorList>
    </citation>
    <scope>NUCLEOTIDE SEQUENCE [LARGE SCALE GENOMIC DNA]</scope>
    <source>
        <strain evidence="2 3">GX26</strain>
    </source>
</reference>
<sequence length="65" mass="6335">MGGSGRPYGWRVQRRASASASTVAAVAVVGHLVGFVTADAAGALLLVAVVSTLIGSAGAIALSRL</sequence>